<comment type="caution">
    <text evidence="2">The sequence shown here is derived from an EMBL/GenBank/DDBJ whole genome shotgun (WGS) entry which is preliminary data.</text>
</comment>
<name>A0ABN0NZG3_TRELE</name>
<keyword evidence="1" id="KW-1133">Transmembrane helix</keyword>
<dbReference type="EMBL" id="AWVH01000025">
    <property type="protein sequence ID" value="ERJ93429.1"/>
    <property type="molecule type" value="Genomic_DNA"/>
</dbReference>
<accession>A0ABN0NZG3</accession>
<protein>
    <recommendedName>
        <fullName evidence="4">Adhesin domain-containing protein</fullName>
    </recommendedName>
</protein>
<dbReference type="Proteomes" id="UP000016649">
    <property type="component" value="Unassembled WGS sequence"/>
</dbReference>
<evidence type="ECO:0000256" key="1">
    <source>
        <dbReference type="SAM" id="Phobius"/>
    </source>
</evidence>
<gene>
    <name evidence="2" type="ORF">HMPREF9193_00895</name>
</gene>
<organism evidence="2 3">
    <name type="scientific">Treponema lecithinolyticum ATCC 700332</name>
    <dbReference type="NCBI Taxonomy" id="1321815"/>
    <lineage>
        <taxon>Bacteria</taxon>
        <taxon>Pseudomonadati</taxon>
        <taxon>Spirochaetota</taxon>
        <taxon>Spirochaetia</taxon>
        <taxon>Spirochaetales</taxon>
        <taxon>Treponemataceae</taxon>
        <taxon>Treponema</taxon>
    </lineage>
</organism>
<evidence type="ECO:0008006" key="4">
    <source>
        <dbReference type="Google" id="ProtNLM"/>
    </source>
</evidence>
<dbReference type="RefSeq" id="WP_021687113.1">
    <property type="nucleotide sequence ID" value="NZ_KI260564.1"/>
</dbReference>
<keyword evidence="1" id="KW-0472">Membrane</keyword>
<reference evidence="2 3" key="1">
    <citation type="submission" date="2013-08" db="EMBL/GenBank/DDBJ databases">
        <authorList>
            <person name="Weinstock G."/>
            <person name="Sodergren E."/>
            <person name="Wylie T."/>
            <person name="Fulton L."/>
            <person name="Fulton R."/>
            <person name="Fronick C."/>
            <person name="O'Laughlin M."/>
            <person name="Godfrey J."/>
            <person name="Miner T."/>
            <person name="Herter B."/>
            <person name="Appelbaum E."/>
            <person name="Cordes M."/>
            <person name="Lek S."/>
            <person name="Wollam A."/>
            <person name="Pepin K.H."/>
            <person name="Palsikar V.B."/>
            <person name="Mitreva M."/>
            <person name="Wilson R.K."/>
        </authorList>
    </citation>
    <scope>NUCLEOTIDE SEQUENCE [LARGE SCALE GENOMIC DNA]</scope>
    <source>
        <strain evidence="2 3">ATCC 700332</strain>
    </source>
</reference>
<evidence type="ECO:0000313" key="3">
    <source>
        <dbReference type="Proteomes" id="UP000016649"/>
    </source>
</evidence>
<sequence>MKTKPIAITAVILIGVGLMFICTSFIGGSNLRWLTYALEQGINDGKDFEFDRENFDWEDSEFDEDDEDWYWQKEFDTKFKRNSKRKTDYDYSGQDIKALHIKANGAKVYLCRANDLNVSVVNGINRSMYAELSDGGTLRINEKHRRHKVRRWRDAYRSYVIIGMPNNTQLNEFTIELNGAALQAKDININALQTNIEVNASAVQFVRTVNFKSFATDISCNAANVQLTGELKGKTDVSCNTGSVQLNIIGDENEYSWTSQAALGVIRINGSTAAGGISAVKSNKNEKKYNHLDISCNVGSVDVSIR</sequence>
<feature type="transmembrane region" description="Helical" evidence="1">
    <location>
        <begin position="6"/>
        <end position="26"/>
    </location>
</feature>
<proteinExistence type="predicted"/>
<evidence type="ECO:0000313" key="2">
    <source>
        <dbReference type="EMBL" id="ERJ93429.1"/>
    </source>
</evidence>
<keyword evidence="3" id="KW-1185">Reference proteome</keyword>
<keyword evidence="1" id="KW-0812">Transmembrane</keyword>